<dbReference type="SUPFAM" id="SSF51338">
    <property type="entry name" value="Composite domain of metallo-dependent hydrolases"/>
    <property type="match status" value="1"/>
</dbReference>
<keyword evidence="3" id="KW-1185">Reference proteome</keyword>
<evidence type="ECO:0000259" key="1">
    <source>
        <dbReference type="Pfam" id="PF07969"/>
    </source>
</evidence>
<dbReference type="Proteomes" id="UP001612741">
    <property type="component" value="Unassembled WGS sequence"/>
</dbReference>
<dbReference type="InterPro" id="IPR032466">
    <property type="entry name" value="Metal_Hydrolase"/>
</dbReference>
<dbReference type="InterPro" id="IPR052349">
    <property type="entry name" value="Metallo-hydrolase_Enzymes"/>
</dbReference>
<dbReference type="Gene3D" id="2.30.40.10">
    <property type="entry name" value="Urease, subunit C, domain 1"/>
    <property type="match status" value="1"/>
</dbReference>
<dbReference type="RefSeq" id="WP_397088211.1">
    <property type="nucleotide sequence ID" value="NZ_JBITGY010000010.1"/>
</dbReference>
<comment type="caution">
    <text evidence="2">The sequence shown here is derived from an EMBL/GenBank/DDBJ whole genome shotgun (WGS) entry which is preliminary data.</text>
</comment>
<evidence type="ECO:0000313" key="2">
    <source>
        <dbReference type="EMBL" id="MFI6502728.1"/>
    </source>
</evidence>
<dbReference type="InterPro" id="IPR013108">
    <property type="entry name" value="Amidohydro_3"/>
</dbReference>
<proteinExistence type="predicted"/>
<protein>
    <submittedName>
        <fullName evidence="2">Amidohydrolase</fullName>
    </submittedName>
</protein>
<name>A0ABW7Z5K3_9ACTN</name>
<organism evidence="2 3">
    <name type="scientific">Nonomuraea typhae</name>
    <dbReference type="NCBI Taxonomy" id="2603600"/>
    <lineage>
        <taxon>Bacteria</taxon>
        <taxon>Bacillati</taxon>
        <taxon>Actinomycetota</taxon>
        <taxon>Actinomycetes</taxon>
        <taxon>Streptosporangiales</taxon>
        <taxon>Streptosporangiaceae</taxon>
        <taxon>Nonomuraea</taxon>
    </lineage>
</organism>
<dbReference type="PANTHER" id="PTHR32027">
    <property type="entry name" value="CYTOSINE DEAMINASE"/>
    <property type="match status" value="1"/>
</dbReference>
<dbReference type="EMBL" id="JBITGY010000010">
    <property type="protein sequence ID" value="MFI6502728.1"/>
    <property type="molecule type" value="Genomic_DNA"/>
</dbReference>
<dbReference type="NCBIfam" id="NF004636">
    <property type="entry name" value="PRK05985.1"/>
    <property type="match status" value="1"/>
</dbReference>
<feature type="domain" description="Amidohydrolase 3" evidence="1">
    <location>
        <begin position="103"/>
        <end position="391"/>
    </location>
</feature>
<dbReference type="Pfam" id="PF07969">
    <property type="entry name" value="Amidohydro_3"/>
    <property type="match status" value="1"/>
</dbReference>
<dbReference type="Gene3D" id="3.20.20.140">
    <property type="entry name" value="Metal-dependent hydrolases"/>
    <property type="match status" value="1"/>
</dbReference>
<accession>A0ABW7Z5K3</accession>
<dbReference type="PANTHER" id="PTHR32027:SF9">
    <property type="entry name" value="BLL3847 PROTEIN"/>
    <property type="match status" value="1"/>
</dbReference>
<evidence type="ECO:0000313" key="3">
    <source>
        <dbReference type="Proteomes" id="UP001612741"/>
    </source>
</evidence>
<reference evidence="2 3" key="1">
    <citation type="submission" date="2024-10" db="EMBL/GenBank/DDBJ databases">
        <title>The Natural Products Discovery Center: Release of the First 8490 Sequenced Strains for Exploring Actinobacteria Biosynthetic Diversity.</title>
        <authorList>
            <person name="Kalkreuter E."/>
            <person name="Kautsar S.A."/>
            <person name="Yang D."/>
            <person name="Bader C.D."/>
            <person name="Teijaro C.N."/>
            <person name="Fluegel L."/>
            <person name="Davis C.M."/>
            <person name="Simpson J.R."/>
            <person name="Lauterbach L."/>
            <person name="Steele A.D."/>
            <person name="Gui C."/>
            <person name="Meng S."/>
            <person name="Li G."/>
            <person name="Viehrig K."/>
            <person name="Ye F."/>
            <person name="Su P."/>
            <person name="Kiefer A.F."/>
            <person name="Nichols A."/>
            <person name="Cepeda A.J."/>
            <person name="Yan W."/>
            <person name="Fan B."/>
            <person name="Jiang Y."/>
            <person name="Adhikari A."/>
            <person name="Zheng C.-J."/>
            <person name="Schuster L."/>
            <person name="Cowan T.M."/>
            <person name="Smanski M.J."/>
            <person name="Chevrette M.G."/>
            <person name="De Carvalho L.P.S."/>
            <person name="Shen B."/>
        </authorList>
    </citation>
    <scope>NUCLEOTIDE SEQUENCE [LARGE SCALE GENOMIC DNA]</scope>
    <source>
        <strain evidence="2 3">NPDC050545</strain>
    </source>
</reference>
<sequence>MTDLLLRDALLWHPGSAGDSLTDVLIRSGRVAAVGPGLEAGDVPVEGLGGRLLLPGFVDAHAHVDKTLWGGPWVPHDAGPGLRGKIRNGVEARPALGLPNPDYIAALLQQMVACGTTHARSHVDVDTAMGTAAVHAVREAVARLDGRITVDLVAFPQAGLLTAPGTAELMDAALAEGADLVGGIDPAGLENDPVAHLDAVFGLAGKHGAGVDIHLHDGGPLGLWQYELIIERARALGMRGKVTISHGFALGEAAPAVQERVIAGLAEAGVSLATVAPASAAPLPLVALREAGVPVGAGNDGVRDLWSPYGNGDMLERALFLAQRGRFVRDEEIEIALEAATLGGARVTGRRAGFAPGDPGDFAAVHARTAAEAVCVRPVRSLVVKGGRVVARDGRLV</sequence>
<dbReference type="SUPFAM" id="SSF51556">
    <property type="entry name" value="Metallo-dependent hydrolases"/>
    <property type="match status" value="1"/>
</dbReference>
<gene>
    <name evidence="2" type="ORF">ACIBG2_35490</name>
</gene>
<dbReference type="InterPro" id="IPR011059">
    <property type="entry name" value="Metal-dep_hydrolase_composite"/>
</dbReference>